<feature type="signal peptide" evidence="1">
    <location>
        <begin position="1"/>
        <end position="19"/>
    </location>
</feature>
<reference evidence="2 3" key="1">
    <citation type="journal article" date="2024" name="Syst. Appl. Microbiol.">
        <title>Evidence for the occurrence of Acinetobacter faecalis in cattle feces and its emended description.</title>
        <authorList>
            <person name="Kyselkova M."/>
            <person name="Xanthopoulou K."/>
            <person name="Shestivska V."/>
            <person name="Spanelova P."/>
            <person name="Maixnerova M."/>
            <person name="Higgins P.G."/>
            <person name="Nemec A."/>
        </authorList>
    </citation>
    <scope>NUCLEOTIDE SEQUENCE [LARGE SCALE GENOMIC DNA]</scope>
    <source>
        <strain evidence="2 3">ANC 7225</strain>
    </source>
</reference>
<proteinExistence type="predicted"/>
<evidence type="ECO:0000313" key="2">
    <source>
        <dbReference type="EMBL" id="MDY6549952.1"/>
    </source>
</evidence>
<keyword evidence="3" id="KW-1185">Reference proteome</keyword>
<comment type="caution">
    <text evidence="2">The sequence shown here is derived from an EMBL/GenBank/DDBJ whole genome shotgun (WGS) entry which is preliminary data.</text>
</comment>
<evidence type="ECO:0000256" key="1">
    <source>
        <dbReference type="SAM" id="SignalP"/>
    </source>
</evidence>
<feature type="chain" id="PRO_5045216563" description="DUF3888 domain-containing protein" evidence="1">
    <location>
        <begin position="20"/>
        <end position="117"/>
    </location>
</feature>
<dbReference type="Proteomes" id="UP001284094">
    <property type="component" value="Unassembled WGS sequence"/>
</dbReference>
<accession>A0ABU5GHF4</accession>
<gene>
    <name evidence="2" type="ORF">SKM48_04095</name>
</gene>
<protein>
    <recommendedName>
        <fullName evidence="4">DUF3888 domain-containing protein</fullName>
    </recommendedName>
</protein>
<evidence type="ECO:0000313" key="3">
    <source>
        <dbReference type="Proteomes" id="UP001284094"/>
    </source>
</evidence>
<dbReference type="RefSeq" id="WP_180076605.1">
    <property type="nucleotide sequence ID" value="NZ_JAXHPN010000024.1"/>
</dbReference>
<evidence type="ECO:0008006" key="4">
    <source>
        <dbReference type="Google" id="ProtNLM"/>
    </source>
</evidence>
<sequence length="117" mass="13188">MKKLLLSLCLIMITPVVLADAQQEAMEATFAAATDSSIDTVFEIYQTYYDPVDDETYSIVGYDSLEDIVFKDNLVVYKVTLLYGDPDIPRIYKGCDVYITAKNGKTTYSKINPKECM</sequence>
<keyword evidence="1" id="KW-0732">Signal</keyword>
<name>A0ABU5GHF4_9GAMM</name>
<organism evidence="2 3">
    <name type="scientific">Acinetobacter faecalis</name>
    <dbReference type="NCBI Taxonomy" id="2665161"/>
    <lineage>
        <taxon>Bacteria</taxon>
        <taxon>Pseudomonadati</taxon>
        <taxon>Pseudomonadota</taxon>
        <taxon>Gammaproteobacteria</taxon>
        <taxon>Moraxellales</taxon>
        <taxon>Moraxellaceae</taxon>
        <taxon>Acinetobacter</taxon>
    </lineage>
</organism>
<dbReference type="EMBL" id="JAXHPO010000012">
    <property type="protein sequence ID" value="MDY6549952.1"/>
    <property type="molecule type" value="Genomic_DNA"/>
</dbReference>